<dbReference type="EMBL" id="JBHSKS010000005">
    <property type="protein sequence ID" value="MFC5191838.1"/>
    <property type="molecule type" value="Genomic_DNA"/>
</dbReference>
<evidence type="ECO:0000313" key="1">
    <source>
        <dbReference type="EMBL" id="MFC5191838.1"/>
    </source>
</evidence>
<evidence type="ECO:0008006" key="3">
    <source>
        <dbReference type="Google" id="ProtNLM"/>
    </source>
</evidence>
<organism evidence="1 2">
    <name type="scientific">Algoriphagus aquatilis</name>
    <dbReference type="NCBI Taxonomy" id="490186"/>
    <lineage>
        <taxon>Bacteria</taxon>
        <taxon>Pseudomonadati</taxon>
        <taxon>Bacteroidota</taxon>
        <taxon>Cytophagia</taxon>
        <taxon>Cytophagales</taxon>
        <taxon>Cyclobacteriaceae</taxon>
        <taxon>Algoriphagus</taxon>
    </lineage>
</organism>
<gene>
    <name evidence="1" type="ORF">ACFPIK_08670</name>
</gene>
<reference evidence="2" key="1">
    <citation type="journal article" date="2019" name="Int. J. Syst. Evol. Microbiol.">
        <title>The Global Catalogue of Microorganisms (GCM) 10K type strain sequencing project: providing services to taxonomists for standard genome sequencing and annotation.</title>
        <authorList>
            <consortium name="The Broad Institute Genomics Platform"/>
            <consortium name="The Broad Institute Genome Sequencing Center for Infectious Disease"/>
            <person name="Wu L."/>
            <person name="Ma J."/>
        </authorList>
    </citation>
    <scope>NUCLEOTIDE SEQUENCE [LARGE SCALE GENOMIC DNA]</scope>
    <source>
        <strain evidence="2">CGMCC 1.7030</strain>
    </source>
</reference>
<proteinExistence type="predicted"/>
<protein>
    <recommendedName>
        <fullName evidence="3">DUF1871 family protein</fullName>
    </recommendedName>
</protein>
<dbReference type="Gene3D" id="1.10.340.20">
    <property type="entry name" value="Apc36109-like domain"/>
    <property type="match status" value="1"/>
</dbReference>
<dbReference type="Proteomes" id="UP001596163">
    <property type="component" value="Unassembled WGS sequence"/>
</dbReference>
<dbReference type="RefSeq" id="WP_377914261.1">
    <property type="nucleotide sequence ID" value="NZ_JBHSKS010000005.1"/>
</dbReference>
<keyword evidence="2" id="KW-1185">Reference proteome</keyword>
<sequence>MNVTSKINDILKDWNPIGVSGKDLENEYTRYIEEIILCVKNNGDLLSLINDIEGNRIGFFYTKEEERKSVVARILELFQQNKS</sequence>
<dbReference type="InterPro" id="IPR023162">
    <property type="entry name" value="Apc36109-like_dom_sf"/>
</dbReference>
<accession>A0ABW0BY00</accession>
<name>A0ABW0BY00_9BACT</name>
<evidence type="ECO:0000313" key="2">
    <source>
        <dbReference type="Proteomes" id="UP001596163"/>
    </source>
</evidence>
<comment type="caution">
    <text evidence="1">The sequence shown here is derived from an EMBL/GenBank/DDBJ whole genome shotgun (WGS) entry which is preliminary data.</text>
</comment>